<evidence type="ECO:0000313" key="3">
    <source>
        <dbReference type="Proteomes" id="UP000276215"/>
    </source>
</evidence>
<protein>
    <recommendedName>
        <fullName evidence="1">HNH nuclease domain-containing protein</fullName>
    </recommendedName>
</protein>
<feature type="domain" description="HNH nuclease" evidence="1">
    <location>
        <begin position="46"/>
        <end position="125"/>
    </location>
</feature>
<organism evidence="2 3">
    <name type="scientific">Choiromyces venosus 120613-1</name>
    <dbReference type="NCBI Taxonomy" id="1336337"/>
    <lineage>
        <taxon>Eukaryota</taxon>
        <taxon>Fungi</taxon>
        <taxon>Dikarya</taxon>
        <taxon>Ascomycota</taxon>
        <taxon>Pezizomycotina</taxon>
        <taxon>Pezizomycetes</taxon>
        <taxon>Pezizales</taxon>
        <taxon>Tuberaceae</taxon>
        <taxon>Choiromyces</taxon>
    </lineage>
</organism>
<dbReference type="AlphaFoldDB" id="A0A3N4IWC5"/>
<dbReference type="Proteomes" id="UP000276215">
    <property type="component" value="Unassembled WGS sequence"/>
</dbReference>
<sequence>MSLATGGYDIYCDVSNEPWLHRLISYDISGREDSFLDEIRARDKKCLISGIPNPDLRIQSSNWVSFEATHIFPLEHESLWIHFDYGRRITDVDDVPGSWKINSSQNGFLLRSAVHQLFDQYLISVTSDDGYKIVVFDIDLNGYDGRILDPVCRNPADPHPVSDQLLRWHFSQSVLANRRGAGEPVFEHDFPPGTDRVGAILADPYGQERFELEITSRLRGVSSG</sequence>
<reference evidence="2 3" key="1">
    <citation type="journal article" date="2018" name="Nat. Ecol. Evol.">
        <title>Pezizomycetes genomes reveal the molecular basis of ectomycorrhizal truffle lifestyle.</title>
        <authorList>
            <person name="Murat C."/>
            <person name="Payen T."/>
            <person name="Noel B."/>
            <person name="Kuo A."/>
            <person name="Morin E."/>
            <person name="Chen J."/>
            <person name="Kohler A."/>
            <person name="Krizsan K."/>
            <person name="Balestrini R."/>
            <person name="Da Silva C."/>
            <person name="Montanini B."/>
            <person name="Hainaut M."/>
            <person name="Levati E."/>
            <person name="Barry K.W."/>
            <person name="Belfiori B."/>
            <person name="Cichocki N."/>
            <person name="Clum A."/>
            <person name="Dockter R.B."/>
            <person name="Fauchery L."/>
            <person name="Guy J."/>
            <person name="Iotti M."/>
            <person name="Le Tacon F."/>
            <person name="Lindquist E.A."/>
            <person name="Lipzen A."/>
            <person name="Malagnac F."/>
            <person name="Mello A."/>
            <person name="Molinier V."/>
            <person name="Miyauchi S."/>
            <person name="Poulain J."/>
            <person name="Riccioni C."/>
            <person name="Rubini A."/>
            <person name="Sitrit Y."/>
            <person name="Splivallo R."/>
            <person name="Traeger S."/>
            <person name="Wang M."/>
            <person name="Zifcakova L."/>
            <person name="Wipf D."/>
            <person name="Zambonelli A."/>
            <person name="Paolocci F."/>
            <person name="Nowrousian M."/>
            <person name="Ottonello S."/>
            <person name="Baldrian P."/>
            <person name="Spatafora J.W."/>
            <person name="Henrissat B."/>
            <person name="Nagy L.G."/>
            <person name="Aury J.M."/>
            <person name="Wincker P."/>
            <person name="Grigoriev I.V."/>
            <person name="Bonfante P."/>
            <person name="Martin F.M."/>
        </authorList>
    </citation>
    <scope>NUCLEOTIDE SEQUENCE [LARGE SCALE GENOMIC DNA]</scope>
    <source>
        <strain evidence="2 3">120613-1</strain>
    </source>
</reference>
<name>A0A3N4IWC5_9PEZI</name>
<evidence type="ECO:0000259" key="1">
    <source>
        <dbReference type="Pfam" id="PF13391"/>
    </source>
</evidence>
<dbReference type="InterPro" id="IPR003615">
    <property type="entry name" value="HNH_nuc"/>
</dbReference>
<dbReference type="OrthoDB" id="2142759at2759"/>
<accession>A0A3N4IWC5</accession>
<gene>
    <name evidence="2" type="ORF">L873DRAFT_1848889</name>
</gene>
<dbReference type="STRING" id="1336337.A0A3N4IWC5"/>
<keyword evidence="3" id="KW-1185">Reference proteome</keyword>
<proteinExistence type="predicted"/>
<dbReference type="EMBL" id="ML120532">
    <property type="protein sequence ID" value="RPA90289.1"/>
    <property type="molecule type" value="Genomic_DNA"/>
</dbReference>
<evidence type="ECO:0000313" key="2">
    <source>
        <dbReference type="EMBL" id="RPA90289.1"/>
    </source>
</evidence>
<dbReference type="Pfam" id="PF13391">
    <property type="entry name" value="HNH_2"/>
    <property type="match status" value="1"/>
</dbReference>